<name>A0ABQ4XH80_9ASTR</name>
<reference evidence="2" key="2">
    <citation type="submission" date="2022-01" db="EMBL/GenBank/DDBJ databases">
        <authorList>
            <person name="Yamashiro T."/>
            <person name="Shiraishi A."/>
            <person name="Satake H."/>
            <person name="Nakayama K."/>
        </authorList>
    </citation>
    <scope>NUCLEOTIDE SEQUENCE</scope>
</reference>
<proteinExistence type="predicted"/>
<dbReference type="EMBL" id="BQNB010009485">
    <property type="protein sequence ID" value="GJS64186.1"/>
    <property type="molecule type" value="Genomic_DNA"/>
</dbReference>
<protein>
    <submittedName>
        <fullName evidence="2">Mitochondrial protein</fullName>
    </submittedName>
</protein>
<dbReference type="SUPFAM" id="SSF54160">
    <property type="entry name" value="Chromo domain-like"/>
    <property type="match status" value="1"/>
</dbReference>
<comment type="caution">
    <text evidence="2">The sequence shown here is derived from an EMBL/GenBank/DDBJ whole genome shotgun (WGS) entry which is preliminary data.</text>
</comment>
<dbReference type="Gene3D" id="3.30.420.10">
    <property type="entry name" value="Ribonuclease H-like superfamily/Ribonuclease H"/>
    <property type="match status" value="1"/>
</dbReference>
<evidence type="ECO:0000313" key="2">
    <source>
        <dbReference type="EMBL" id="GJS64186.1"/>
    </source>
</evidence>
<dbReference type="InterPro" id="IPR056924">
    <property type="entry name" value="SH3_Tf2-1"/>
</dbReference>
<dbReference type="InterPro" id="IPR016197">
    <property type="entry name" value="Chromo-like_dom_sf"/>
</dbReference>
<gene>
    <name evidence="2" type="ORF">Tco_0678750</name>
</gene>
<accession>A0ABQ4XH80</accession>
<evidence type="ECO:0000313" key="3">
    <source>
        <dbReference type="Proteomes" id="UP001151760"/>
    </source>
</evidence>
<dbReference type="PANTHER" id="PTHR45835">
    <property type="entry name" value="YALI0A06105P"/>
    <property type="match status" value="1"/>
</dbReference>
<evidence type="ECO:0000259" key="1">
    <source>
        <dbReference type="Pfam" id="PF24626"/>
    </source>
</evidence>
<organism evidence="2 3">
    <name type="scientific">Tanacetum coccineum</name>
    <dbReference type="NCBI Taxonomy" id="301880"/>
    <lineage>
        <taxon>Eukaryota</taxon>
        <taxon>Viridiplantae</taxon>
        <taxon>Streptophyta</taxon>
        <taxon>Embryophyta</taxon>
        <taxon>Tracheophyta</taxon>
        <taxon>Spermatophyta</taxon>
        <taxon>Magnoliopsida</taxon>
        <taxon>eudicotyledons</taxon>
        <taxon>Gunneridae</taxon>
        <taxon>Pentapetalae</taxon>
        <taxon>asterids</taxon>
        <taxon>campanulids</taxon>
        <taxon>Asterales</taxon>
        <taxon>Asteraceae</taxon>
        <taxon>Asteroideae</taxon>
        <taxon>Anthemideae</taxon>
        <taxon>Anthemidinae</taxon>
        <taxon>Tanacetum</taxon>
    </lineage>
</organism>
<dbReference type="InterPro" id="IPR036397">
    <property type="entry name" value="RNaseH_sf"/>
</dbReference>
<reference evidence="2" key="1">
    <citation type="journal article" date="2022" name="Int. J. Mol. Sci.">
        <title>Draft Genome of Tanacetum Coccineum: Genomic Comparison of Closely Related Tanacetum-Family Plants.</title>
        <authorList>
            <person name="Yamashiro T."/>
            <person name="Shiraishi A."/>
            <person name="Nakayama K."/>
            <person name="Satake H."/>
        </authorList>
    </citation>
    <scope>NUCLEOTIDE SEQUENCE</scope>
</reference>
<dbReference type="PANTHER" id="PTHR45835:SF99">
    <property type="entry name" value="CHROMO DOMAIN-CONTAINING PROTEIN-RELATED"/>
    <property type="match status" value="1"/>
</dbReference>
<keyword evidence="3" id="KW-1185">Reference proteome</keyword>
<dbReference type="Pfam" id="PF24626">
    <property type="entry name" value="SH3_Tf2-1"/>
    <property type="match status" value="1"/>
</dbReference>
<feature type="domain" description="Tf2-1-like SH3-like" evidence="1">
    <location>
        <begin position="85"/>
        <end position="120"/>
    </location>
</feature>
<dbReference type="Proteomes" id="UP001151760">
    <property type="component" value="Unassembled WGS sequence"/>
</dbReference>
<sequence length="245" mass="28856">MVSMVILAEYWYNTSYHTSSKATPFKILYGRDPPKIIPYETSSAPTFEVDKYLKERDRVLDDLRKNLLKSQQIMRAQSDNHRRDVQFCVGEKIGTVAYRLKLPDTASIHPVFHVSQLKKVVSDQDAETDFSKELTKDMEMRVQPQEVLGVREGKSNSKEDREVLIRWKSLPKYESTLEPFQLIQNQFPYFHLEDKVLLWEGGIDMNTSQRWGQVFQRHKKKRVEGPLKYIGILNPEDIFYLLFTY</sequence>